<dbReference type="Pfam" id="PF10958">
    <property type="entry name" value="DUF2759"/>
    <property type="match status" value="1"/>
</dbReference>
<dbReference type="Proteomes" id="UP001152173">
    <property type="component" value="Unassembled WGS sequence"/>
</dbReference>
<dbReference type="InterPro" id="IPR024490">
    <property type="entry name" value="DUF2759"/>
</dbReference>
<dbReference type="AlphaFoldDB" id="A0A9X3RCD0"/>
<reference evidence="2" key="1">
    <citation type="submission" date="2022-05" db="EMBL/GenBank/DDBJ databases">
        <authorList>
            <person name="Colautti A."/>
            <person name="Iacumin L."/>
        </authorList>
    </citation>
    <scope>NUCLEOTIDE SEQUENCE</scope>
    <source>
        <strain evidence="2">SK 55</strain>
    </source>
</reference>
<protein>
    <submittedName>
        <fullName evidence="2">DUF2759 domain-containing protein</fullName>
    </submittedName>
</protein>
<name>A0A9X3RCD0_9BACL</name>
<keyword evidence="1" id="KW-1133">Transmembrane helix</keyword>
<organism evidence="2 3">
    <name type="scientific">Paenisporosarcina quisquiliarum</name>
    <dbReference type="NCBI Taxonomy" id="365346"/>
    <lineage>
        <taxon>Bacteria</taxon>
        <taxon>Bacillati</taxon>
        <taxon>Bacillota</taxon>
        <taxon>Bacilli</taxon>
        <taxon>Bacillales</taxon>
        <taxon>Caryophanaceae</taxon>
        <taxon>Paenisporosarcina</taxon>
    </lineage>
</organism>
<dbReference type="EMBL" id="JAMKBJ010000002">
    <property type="protein sequence ID" value="MCZ8536024.1"/>
    <property type="molecule type" value="Genomic_DNA"/>
</dbReference>
<keyword evidence="1" id="KW-0472">Membrane</keyword>
<evidence type="ECO:0000313" key="3">
    <source>
        <dbReference type="Proteomes" id="UP001152173"/>
    </source>
</evidence>
<keyword evidence="3" id="KW-1185">Reference proteome</keyword>
<evidence type="ECO:0000256" key="1">
    <source>
        <dbReference type="SAM" id="Phobius"/>
    </source>
</evidence>
<keyword evidence="1" id="KW-0812">Transmembrane</keyword>
<accession>A0A9X3RCD0</accession>
<proteinExistence type="predicted"/>
<dbReference type="RefSeq" id="WP_269925139.1">
    <property type="nucleotide sequence ID" value="NZ_JAMKBJ010000002.1"/>
</dbReference>
<comment type="caution">
    <text evidence="2">The sequence shown here is derived from an EMBL/GenBank/DDBJ whole genome shotgun (WGS) entry which is preliminary data.</text>
</comment>
<evidence type="ECO:0000313" key="2">
    <source>
        <dbReference type="EMBL" id="MCZ8536024.1"/>
    </source>
</evidence>
<feature type="transmembrane region" description="Helical" evidence="1">
    <location>
        <begin position="28"/>
        <end position="50"/>
    </location>
</feature>
<sequence>MNLLMVIFGLVAIFGAIGTYQSFKEKNLLGVVFNLGTFAIFGWFTVMTILKHGYPPALH</sequence>
<gene>
    <name evidence="2" type="ORF">M9R32_02310</name>
</gene>